<sequence>MDTGRRNNVTVTCNPQRPVVVLAPGFGCDQRMWRLAPPPLDEDYRVGPFGHVGSGRWDLSAFSEDRRASLDGRTRGGVEICAALDLRDAAFVGHSVSAMVGVPAARMAPERIGALVMVTPSPRYFYDEGCRGGFAAENGENAEIAENIDELSASRKPNRPGRSVAVAPVIPVVPGVMGNAERPEPEEEPTNSFCATDPDMAHGFARTPFLPDSRGDLLPQSRGGLNSVDVPTPVLDRAQDANAPREVGGYGHGAVPGAQLTTFNPTGHGPHQSAPRAVNDPITPVREGLR</sequence>
<gene>
    <name evidence="4" type="ORF">GCM10010326_62260</name>
</gene>
<dbReference type="InterPro" id="IPR029058">
    <property type="entry name" value="AB_hydrolase_fold"/>
</dbReference>
<organism evidence="4 5">
    <name type="scientific">Streptomyces xanthochromogenes</name>
    <dbReference type="NCBI Taxonomy" id="67384"/>
    <lineage>
        <taxon>Bacteria</taxon>
        <taxon>Bacillati</taxon>
        <taxon>Actinomycetota</taxon>
        <taxon>Actinomycetes</taxon>
        <taxon>Kitasatosporales</taxon>
        <taxon>Streptomycetaceae</taxon>
        <taxon>Streptomyces</taxon>
    </lineage>
</organism>
<dbReference type="Pfam" id="PF12697">
    <property type="entry name" value="Abhydrolase_6"/>
    <property type="match status" value="1"/>
</dbReference>
<dbReference type="Gene3D" id="3.40.50.1820">
    <property type="entry name" value="alpha/beta hydrolase"/>
    <property type="match status" value="1"/>
</dbReference>
<evidence type="ECO:0000313" key="5">
    <source>
        <dbReference type="Proteomes" id="UP000600946"/>
    </source>
</evidence>
<dbReference type="EMBL" id="BMUU01000013">
    <property type="protein sequence ID" value="GGY59047.1"/>
    <property type="molecule type" value="Genomic_DNA"/>
</dbReference>
<dbReference type="Proteomes" id="UP000600946">
    <property type="component" value="Unassembled WGS sequence"/>
</dbReference>
<feature type="region of interest" description="Disordered" evidence="2">
    <location>
        <begin position="175"/>
        <end position="290"/>
    </location>
</feature>
<proteinExistence type="inferred from homology"/>
<dbReference type="SUPFAM" id="SSF53474">
    <property type="entry name" value="alpha/beta-Hydrolases"/>
    <property type="match status" value="1"/>
</dbReference>
<evidence type="ECO:0000256" key="1">
    <source>
        <dbReference type="ARBA" id="ARBA00008645"/>
    </source>
</evidence>
<comment type="similarity">
    <text evidence="1">Belongs to the AB hydrolase superfamily.</text>
</comment>
<dbReference type="PANTHER" id="PTHR43039">
    <property type="entry name" value="ESTERASE-RELATED"/>
    <property type="match status" value="1"/>
</dbReference>
<evidence type="ECO:0000256" key="2">
    <source>
        <dbReference type="SAM" id="MobiDB-lite"/>
    </source>
</evidence>
<dbReference type="RefSeq" id="WP_190028867.1">
    <property type="nucleotide sequence ID" value="NZ_BMUU01000013.1"/>
</dbReference>
<evidence type="ECO:0000313" key="4">
    <source>
        <dbReference type="EMBL" id="GGY59047.1"/>
    </source>
</evidence>
<dbReference type="InterPro" id="IPR000073">
    <property type="entry name" value="AB_hydrolase_1"/>
</dbReference>
<dbReference type="GeneID" id="96294125"/>
<reference evidence="5" key="1">
    <citation type="journal article" date="2019" name="Int. J. Syst. Evol. Microbiol.">
        <title>The Global Catalogue of Microorganisms (GCM) 10K type strain sequencing project: providing services to taxonomists for standard genome sequencing and annotation.</title>
        <authorList>
            <consortium name="The Broad Institute Genomics Platform"/>
            <consortium name="The Broad Institute Genome Sequencing Center for Infectious Disease"/>
            <person name="Wu L."/>
            <person name="Ma J."/>
        </authorList>
    </citation>
    <scope>NUCLEOTIDE SEQUENCE [LARGE SCALE GENOMIC DNA]</scope>
    <source>
        <strain evidence="5">JCM 4594</strain>
    </source>
</reference>
<keyword evidence="5" id="KW-1185">Reference proteome</keyword>
<accession>A0ABQ3AKS8</accession>
<dbReference type="GO" id="GO:0016787">
    <property type="term" value="F:hydrolase activity"/>
    <property type="evidence" value="ECO:0007669"/>
    <property type="project" value="UniProtKB-KW"/>
</dbReference>
<comment type="caution">
    <text evidence="4">The sequence shown here is derived from an EMBL/GenBank/DDBJ whole genome shotgun (WGS) entry which is preliminary data.</text>
</comment>
<keyword evidence="4" id="KW-0378">Hydrolase</keyword>
<name>A0ABQ3AKS8_9ACTN</name>
<feature type="domain" description="AB hydrolase-1" evidence="3">
    <location>
        <begin position="20"/>
        <end position="280"/>
    </location>
</feature>
<evidence type="ECO:0000259" key="3">
    <source>
        <dbReference type="Pfam" id="PF12697"/>
    </source>
</evidence>
<protein>
    <submittedName>
        <fullName evidence="4">Hydrolase</fullName>
    </submittedName>
</protein>